<reference evidence="2 3" key="1">
    <citation type="submission" date="2018-07" db="EMBL/GenBank/DDBJ databases">
        <title>High-quality-draft genome sequence of Gaiella occulta.</title>
        <authorList>
            <person name="Severino R."/>
            <person name="Froufe H.J.C."/>
            <person name="Rainey F.A."/>
            <person name="Barroso C."/>
            <person name="Albuquerque L."/>
            <person name="Lobo-Da-Cunha A."/>
            <person name="Da Costa M.S."/>
            <person name="Egas C."/>
        </authorList>
    </citation>
    <scope>NUCLEOTIDE SEQUENCE [LARGE SCALE GENOMIC DNA]</scope>
    <source>
        <strain evidence="2 3">F2-233</strain>
    </source>
</reference>
<sequence length="235" mass="24991">MSPRLGIALLLVALAVAGCGGEGPSRADGSARLWVTRDRGSVVMLDARVPAGQTLLRALRSKLPVKTRYGGAFVQEIDGISGSLLHRRDWFWLVNGLVGDRSAVSYRLRDGDVAWWDYRGWERDAETLEVVVGAFPEPFRHGYDGRVRAAAVRYAPGLGSAARRVAKAIGAVDVAPAAAAVPKGANLFELVGGAPRFRAALRTPGSGPSAPVRFTFAGDVDALLGGAFRRRFAVP</sequence>
<dbReference type="AlphaFoldDB" id="A0A7M2YUS3"/>
<dbReference type="Proteomes" id="UP000254134">
    <property type="component" value="Unassembled WGS sequence"/>
</dbReference>
<keyword evidence="3" id="KW-1185">Reference proteome</keyword>
<gene>
    <name evidence="2" type="ORF">Gocc_2846</name>
</gene>
<reference evidence="3" key="2">
    <citation type="journal article" date="2019" name="MicrobiologyOpen">
        <title>High-quality draft genome sequence of Gaiella occulta isolated from a 150 meter deep mineral water borehole and comparison with the genome sequences of other deep-branching lineages of the phylum Actinobacteria.</title>
        <authorList>
            <person name="Severino R."/>
            <person name="Froufe H.J.C."/>
            <person name="Barroso C."/>
            <person name="Albuquerque L."/>
            <person name="Lobo-da-Cunha A."/>
            <person name="da Costa M.S."/>
            <person name="Egas C."/>
        </authorList>
    </citation>
    <scope>NUCLEOTIDE SEQUENCE [LARGE SCALE GENOMIC DNA]</scope>
    <source>
        <strain evidence="3">F2-233</strain>
    </source>
</reference>
<dbReference type="RefSeq" id="WP_114797235.1">
    <property type="nucleotide sequence ID" value="NZ_QQZY01000009.1"/>
</dbReference>
<dbReference type="InterPro" id="IPR027954">
    <property type="entry name" value="Transcobalamin-like_C"/>
</dbReference>
<name>A0A7M2YUS3_9ACTN</name>
<proteinExistence type="predicted"/>
<accession>A0A7M2YUS3</accession>
<dbReference type="EMBL" id="QQZY01000009">
    <property type="protein sequence ID" value="RDI73490.1"/>
    <property type="molecule type" value="Genomic_DNA"/>
</dbReference>
<dbReference type="Pfam" id="PF14478">
    <property type="entry name" value="DUF4430"/>
    <property type="match status" value="1"/>
</dbReference>
<protein>
    <recommendedName>
        <fullName evidence="1">Transcobalamin-like C-terminal domain-containing protein</fullName>
    </recommendedName>
</protein>
<dbReference type="PROSITE" id="PS51257">
    <property type="entry name" value="PROKAR_LIPOPROTEIN"/>
    <property type="match status" value="1"/>
</dbReference>
<feature type="domain" description="Transcobalamin-like C-terminal" evidence="1">
    <location>
        <begin position="52"/>
        <end position="118"/>
    </location>
</feature>
<organism evidence="2 3">
    <name type="scientific">Gaiella occulta</name>
    <dbReference type="NCBI Taxonomy" id="1002870"/>
    <lineage>
        <taxon>Bacteria</taxon>
        <taxon>Bacillati</taxon>
        <taxon>Actinomycetota</taxon>
        <taxon>Thermoleophilia</taxon>
        <taxon>Gaiellales</taxon>
        <taxon>Gaiellaceae</taxon>
        <taxon>Gaiella</taxon>
    </lineage>
</organism>
<evidence type="ECO:0000313" key="3">
    <source>
        <dbReference type="Proteomes" id="UP000254134"/>
    </source>
</evidence>
<evidence type="ECO:0000259" key="1">
    <source>
        <dbReference type="Pfam" id="PF14478"/>
    </source>
</evidence>
<comment type="caution">
    <text evidence="2">The sequence shown here is derived from an EMBL/GenBank/DDBJ whole genome shotgun (WGS) entry which is preliminary data.</text>
</comment>
<dbReference type="OrthoDB" id="1806555at2"/>
<evidence type="ECO:0000313" key="2">
    <source>
        <dbReference type="EMBL" id="RDI73490.1"/>
    </source>
</evidence>